<gene>
    <name evidence="9" type="ORF">SAMN05444581_107193</name>
</gene>
<dbReference type="PRINTS" id="PR00119">
    <property type="entry name" value="CATATPASE"/>
</dbReference>
<dbReference type="InterPro" id="IPR023299">
    <property type="entry name" value="ATPase_P-typ_cyto_dom_N"/>
</dbReference>
<dbReference type="PROSITE" id="PS50846">
    <property type="entry name" value="HMA_2"/>
    <property type="match status" value="1"/>
</dbReference>
<evidence type="ECO:0000313" key="9">
    <source>
        <dbReference type="EMBL" id="SFK40982.1"/>
    </source>
</evidence>
<dbReference type="InterPro" id="IPR023214">
    <property type="entry name" value="HAD_sf"/>
</dbReference>
<dbReference type="PROSITE" id="PS01229">
    <property type="entry name" value="COF_2"/>
    <property type="match status" value="1"/>
</dbReference>
<dbReference type="EMBL" id="FOSN01000007">
    <property type="protein sequence ID" value="SFK40982.1"/>
    <property type="molecule type" value="Genomic_DNA"/>
</dbReference>
<protein>
    <submittedName>
        <fullName evidence="9">Cu2+-exporting ATPase</fullName>
    </submittedName>
</protein>
<dbReference type="Gene3D" id="3.40.1110.10">
    <property type="entry name" value="Calcium-transporting ATPase, cytoplasmic domain N"/>
    <property type="match status" value="1"/>
</dbReference>
<keyword evidence="7" id="KW-0547">Nucleotide-binding</keyword>
<evidence type="ECO:0000256" key="3">
    <source>
        <dbReference type="ARBA" id="ARBA00022692"/>
    </source>
</evidence>
<dbReference type="NCBIfam" id="TIGR01512">
    <property type="entry name" value="ATPase-IB2_Cd"/>
    <property type="match status" value="1"/>
</dbReference>
<dbReference type="InterPro" id="IPR008250">
    <property type="entry name" value="ATPase_P-typ_transduc_dom_A_sf"/>
</dbReference>
<dbReference type="GO" id="GO:0019829">
    <property type="term" value="F:ATPase-coupled monoatomic cation transmembrane transporter activity"/>
    <property type="evidence" value="ECO:0007669"/>
    <property type="project" value="InterPro"/>
</dbReference>
<reference evidence="9 10" key="1">
    <citation type="submission" date="2016-10" db="EMBL/GenBank/DDBJ databases">
        <authorList>
            <person name="de Groot N.N."/>
        </authorList>
    </citation>
    <scope>NUCLEOTIDE SEQUENCE [LARGE SCALE GENOMIC DNA]</scope>
    <source>
        <strain evidence="9 10">NE2</strain>
    </source>
</reference>
<name>A0A1I3ZAF5_9HYPH</name>
<accession>A0A1I3ZAF5</accession>
<dbReference type="NCBIfam" id="TIGR01511">
    <property type="entry name" value="ATPase-IB1_Cu"/>
    <property type="match status" value="1"/>
</dbReference>
<comment type="subcellular location">
    <subcellularLocation>
        <location evidence="7">Cell membrane</location>
    </subcellularLocation>
    <subcellularLocation>
        <location evidence="1">Membrane</location>
    </subcellularLocation>
</comment>
<keyword evidence="7" id="KW-1003">Cell membrane</keyword>
<dbReference type="InterPro" id="IPR036412">
    <property type="entry name" value="HAD-like_sf"/>
</dbReference>
<evidence type="ECO:0000256" key="5">
    <source>
        <dbReference type="ARBA" id="ARBA00022989"/>
    </source>
</evidence>
<dbReference type="SUPFAM" id="SSF55008">
    <property type="entry name" value="HMA, heavy metal-associated domain"/>
    <property type="match status" value="1"/>
</dbReference>
<evidence type="ECO:0000256" key="4">
    <source>
        <dbReference type="ARBA" id="ARBA00022723"/>
    </source>
</evidence>
<dbReference type="Gene3D" id="3.30.70.100">
    <property type="match status" value="1"/>
</dbReference>
<dbReference type="GO" id="GO:0016887">
    <property type="term" value="F:ATP hydrolysis activity"/>
    <property type="evidence" value="ECO:0007669"/>
    <property type="project" value="InterPro"/>
</dbReference>
<dbReference type="CDD" id="cd00371">
    <property type="entry name" value="HMA"/>
    <property type="match status" value="1"/>
</dbReference>
<dbReference type="PANTHER" id="PTHR46594:SF4">
    <property type="entry name" value="P-TYPE CATION-TRANSPORTING ATPASE"/>
    <property type="match status" value="1"/>
</dbReference>
<dbReference type="GO" id="GO:0005886">
    <property type="term" value="C:plasma membrane"/>
    <property type="evidence" value="ECO:0007669"/>
    <property type="project" value="UniProtKB-SubCell"/>
</dbReference>
<dbReference type="STRING" id="1612308.SAMN05444581_107193"/>
<keyword evidence="10" id="KW-1185">Reference proteome</keyword>
<evidence type="ECO:0000259" key="8">
    <source>
        <dbReference type="PROSITE" id="PS50846"/>
    </source>
</evidence>
<evidence type="ECO:0000313" key="10">
    <source>
        <dbReference type="Proteomes" id="UP000198755"/>
    </source>
</evidence>
<keyword evidence="4 7" id="KW-0479">Metal-binding</keyword>
<feature type="transmembrane region" description="Helical" evidence="7">
    <location>
        <begin position="356"/>
        <end position="377"/>
    </location>
</feature>
<dbReference type="GO" id="GO:0005524">
    <property type="term" value="F:ATP binding"/>
    <property type="evidence" value="ECO:0007669"/>
    <property type="project" value="UniProtKB-UniRule"/>
</dbReference>
<dbReference type="InterPro" id="IPR018303">
    <property type="entry name" value="ATPase_P-typ_P_site"/>
</dbReference>
<feature type="transmembrane region" description="Helical" evidence="7">
    <location>
        <begin position="139"/>
        <end position="164"/>
    </location>
</feature>
<evidence type="ECO:0000256" key="6">
    <source>
        <dbReference type="ARBA" id="ARBA00023136"/>
    </source>
</evidence>
<dbReference type="InterPro" id="IPR059000">
    <property type="entry name" value="ATPase_P-type_domA"/>
</dbReference>
<evidence type="ECO:0000256" key="7">
    <source>
        <dbReference type="RuleBase" id="RU362081"/>
    </source>
</evidence>
<feature type="transmembrane region" description="Helical" evidence="7">
    <location>
        <begin position="176"/>
        <end position="194"/>
    </location>
</feature>
<dbReference type="InterPro" id="IPR036163">
    <property type="entry name" value="HMA_dom_sf"/>
</dbReference>
<dbReference type="GO" id="GO:0015662">
    <property type="term" value="F:P-type ion transporter activity"/>
    <property type="evidence" value="ECO:0007669"/>
    <property type="project" value="UniProtKB-ARBA"/>
</dbReference>
<keyword evidence="3 7" id="KW-0812">Transmembrane</keyword>
<dbReference type="OrthoDB" id="9813266at2"/>
<dbReference type="NCBIfam" id="TIGR01494">
    <property type="entry name" value="ATPase_P-type"/>
    <property type="match status" value="1"/>
</dbReference>
<dbReference type="Gene3D" id="3.40.50.1000">
    <property type="entry name" value="HAD superfamily/HAD-like"/>
    <property type="match status" value="1"/>
</dbReference>
<feature type="transmembrane region" description="Helical" evidence="7">
    <location>
        <begin position="383"/>
        <end position="405"/>
    </location>
</feature>
<feature type="transmembrane region" description="Helical" evidence="7">
    <location>
        <begin position="680"/>
        <end position="696"/>
    </location>
</feature>
<dbReference type="GO" id="GO:0046872">
    <property type="term" value="F:metal ion binding"/>
    <property type="evidence" value="ECO:0007669"/>
    <property type="project" value="UniProtKB-KW"/>
</dbReference>
<evidence type="ECO:0000256" key="2">
    <source>
        <dbReference type="ARBA" id="ARBA00006024"/>
    </source>
</evidence>
<comment type="similarity">
    <text evidence="2 7">Belongs to the cation transport ATPase (P-type) (TC 3.A.3) family. Type IB subfamily.</text>
</comment>
<dbReference type="Pfam" id="PF00702">
    <property type="entry name" value="Hydrolase"/>
    <property type="match status" value="1"/>
</dbReference>
<dbReference type="Pfam" id="PF00122">
    <property type="entry name" value="E1-E2_ATPase"/>
    <property type="match status" value="1"/>
</dbReference>
<dbReference type="InterPro" id="IPR027256">
    <property type="entry name" value="P-typ_ATPase_IB"/>
</dbReference>
<dbReference type="Pfam" id="PF00403">
    <property type="entry name" value="HMA"/>
    <property type="match status" value="1"/>
</dbReference>
<keyword evidence="5 7" id="KW-1133">Transmembrane helix</keyword>
<evidence type="ECO:0000256" key="1">
    <source>
        <dbReference type="ARBA" id="ARBA00004370"/>
    </source>
</evidence>
<feature type="transmembrane region" description="Helical" evidence="7">
    <location>
        <begin position="200"/>
        <end position="218"/>
    </location>
</feature>
<dbReference type="SUPFAM" id="SSF56784">
    <property type="entry name" value="HAD-like"/>
    <property type="match status" value="1"/>
</dbReference>
<keyword evidence="7" id="KW-0067">ATP-binding</keyword>
<dbReference type="InterPro" id="IPR023298">
    <property type="entry name" value="ATPase_P-typ_TM_dom_sf"/>
</dbReference>
<dbReference type="Proteomes" id="UP000198755">
    <property type="component" value="Unassembled WGS sequence"/>
</dbReference>
<dbReference type="AlphaFoldDB" id="A0A1I3ZAF5"/>
<dbReference type="NCBIfam" id="TIGR01525">
    <property type="entry name" value="ATPase-IB_hvy"/>
    <property type="match status" value="1"/>
</dbReference>
<dbReference type="PRINTS" id="PR00120">
    <property type="entry name" value="HATPASE"/>
</dbReference>
<proteinExistence type="inferred from homology"/>
<dbReference type="RefSeq" id="WP_091681740.1">
    <property type="nucleotide sequence ID" value="NZ_FOSN01000007.1"/>
</dbReference>
<dbReference type="SUPFAM" id="SSF81665">
    <property type="entry name" value="Calcium ATPase, transmembrane domain M"/>
    <property type="match status" value="1"/>
</dbReference>
<dbReference type="GO" id="GO:0030001">
    <property type="term" value="P:metal ion transport"/>
    <property type="evidence" value="ECO:0007669"/>
    <property type="project" value="UniProtKB-ARBA"/>
</dbReference>
<feature type="domain" description="HMA" evidence="8">
    <location>
        <begin position="19"/>
        <end position="85"/>
    </location>
</feature>
<dbReference type="PANTHER" id="PTHR46594">
    <property type="entry name" value="P-TYPE CATION-TRANSPORTING ATPASE"/>
    <property type="match status" value="1"/>
</dbReference>
<dbReference type="SUPFAM" id="SSF81653">
    <property type="entry name" value="Calcium ATPase, transduction domain A"/>
    <property type="match status" value="1"/>
</dbReference>
<dbReference type="Gene3D" id="2.70.150.10">
    <property type="entry name" value="Calcium-transporting ATPase, cytoplasmic transduction domain A"/>
    <property type="match status" value="1"/>
</dbReference>
<sequence>MADTFDLSHFVMPAEDQTARIDLAIEGIDCAACIDDIEGGLRRLAGVERARLNFSNRRLSVTWREGETGPAEIIAVLARMGYRAHPFRARDIEDEASRQTRHLMKCLAVAGFAAMNVMLLSVPVWLGRSDDMTPETRDFFHWLSALIALPAAAYAGQPFFASALRGLRARSMNMDVPISLGVILALGMSLVETINHADHAYFDSALMLLFFLLCGRYLDHAMRRRMRMAAGNIAALKGEMAHRLSDDGTIVTINAEAVRPGDLILVQPGERLPADGEVLSGRSDVDEGLITGETAPRPVLPGTTVYAGSLNYGGALTIRAGAAGGGMLIDEAERLVAAASEAKSKYVRLADRAARLYAPVVHVTAALTAIGWLAAGASVHDAVVTAIAVLIITCPCALALAVPAVQVVASGALFKAGVFLNSGDAIERLAGADTLVFDKTGTLTLPQHRVANAAAIPADLLSMASRLALSSSHPLAMAVAGETLGQAPYSGVEEEPGQGLSAIVDGIEARLGSPAFCAAEALARDAGFDAPDASVICFRHGARNAALIVRQGLRSDAAETTRGLAEAGYELHILSGDRRAAVAGVANALGIGAWRASCKPADKIAYIEALKAGGRKILMIGDGLNDAPALAAADVSISPVTAADFAQAQADLVFLGERLAPVATALAAARRAHALMRQNLWLAVIYNCIAVPLAIAGFVTPLIAAASMSASSVLVTLNALRAYDARARGAAPGKQAPGTVLEPSAETP</sequence>
<keyword evidence="6 7" id="KW-0472">Membrane</keyword>
<organism evidence="9 10">
    <name type="scientific">Methylocapsa palsarum</name>
    <dbReference type="NCBI Taxonomy" id="1612308"/>
    <lineage>
        <taxon>Bacteria</taxon>
        <taxon>Pseudomonadati</taxon>
        <taxon>Pseudomonadota</taxon>
        <taxon>Alphaproteobacteria</taxon>
        <taxon>Hyphomicrobiales</taxon>
        <taxon>Beijerinckiaceae</taxon>
        <taxon>Methylocapsa</taxon>
    </lineage>
</organism>
<dbReference type="InterPro" id="IPR001757">
    <property type="entry name" value="P_typ_ATPase"/>
</dbReference>
<dbReference type="InterPro" id="IPR006121">
    <property type="entry name" value="HMA_dom"/>
</dbReference>
<dbReference type="PROSITE" id="PS00154">
    <property type="entry name" value="ATPASE_E1_E2"/>
    <property type="match status" value="1"/>
</dbReference>
<feature type="transmembrane region" description="Helical" evidence="7">
    <location>
        <begin position="106"/>
        <end position="127"/>
    </location>
</feature>